<dbReference type="Gene3D" id="1.20.58.530">
    <property type="match status" value="1"/>
</dbReference>
<dbReference type="SUPFAM" id="SSF52540">
    <property type="entry name" value="P-loop containing nucleoside triphosphate hydrolases"/>
    <property type="match status" value="1"/>
</dbReference>
<keyword evidence="3 6" id="KW-0518">Myosin</keyword>
<comment type="similarity">
    <text evidence="6">Belongs to the TRAFAC class myosin-kinesin ATPase superfamily. Myosin family.</text>
</comment>
<dbReference type="Gene3D" id="1.20.120.720">
    <property type="entry name" value="Myosin VI head, motor domain, U50 subdomain"/>
    <property type="match status" value="1"/>
</dbReference>
<keyword evidence="4 6" id="KW-0505">Motor protein</keyword>
<organism evidence="10 11">
    <name type="scientific">Eptatretus burgeri</name>
    <name type="common">Inshore hagfish</name>
    <dbReference type="NCBI Taxonomy" id="7764"/>
    <lineage>
        <taxon>Eukaryota</taxon>
        <taxon>Metazoa</taxon>
        <taxon>Chordata</taxon>
        <taxon>Craniata</taxon>
        <taxon>Vertebrata</taxon>
        <taxon>Cyclostomata</taxon>
        <taxon>Myxini</taxon>
        <taxon>Myxiniformes</taxon>
        <taxon>Myxinidae</taxon>
        <taxon>Eptatretinae</taxon>
        <taxon>Eptatretus</taxon>
    </lineage>
</organism>
<dbReference type="SUPFAM" id="SSF50156">
    <property type="entry name" value="PDZ domain-like"/>
    <property type="match status" value="1"/>
</dbReference>
<dbReference type="Pfam" id="PF00612">
    <property type="entry name" value="IQ"/>
    <property type="match status" value="1"/>
</dbReference>
<accession>A0A8C4R3W0</accession>
<dbReference type="PROSITE" id="PS51456">
    <property type="entry name" value="MYOSIN_MOTOR"/>
    <property type="match status" value="1"/>
</dbReference>
<dbReference type="PROSITE" id="PS50106">
    <property type="entry name" value="PDZ"/>
    <property type="match status" value="1"/>
</dbReference>
<feature type="compositionally biased region" description="Basic and acidic residues" evidence="7">
    <location>
        <begin position="50"/>
        <end position="60"/>
    </location>
</feature>
<evidence type="ECO:0000259" key="8">
    <source>
        <dbReference type="PROSITE" id="PS50106"/>
    </source>
</evidence>
<evidence type="ECO:0000256" key="7">
    <source>
        <dbReference type="SAM" id="MobiDB-lite"/>
    </source>
</evidence>
<dbReference type="InterPro" id="IPR000048">
    <property type="entry name" value="IQ_motif_EF-hand-BS"/>
</dbReference>
<dbReference type="Pfam" id="PF24556">
    <property type="entry name" value="SH3_Myosin-XVIIIa"/>
    <property type="match status" value="1"/>
</dbReference>
<evidence type="ECO:0000256" key="5">
    <source>
        <dbReference type="ARBA" id="ARBA00023203"/>
    </source>
</evidence>
<evidence type="ECO:0000313" key="11">
    <source>
        <dbReference type="Proteomes" id="UP000694388"/>
    </source>
</evidence>
<dbReference type="Gene3D" id="1.10.10.820">
    <property type="match status" value="1"/>
</dbReference>
<reference evidence="10" key="1">
    <citation type="submission" date="2025-08" db="UniProtKB">
        <authorList>
            <consortium name="Ensembl"/>
        </authorList>
    </citation>
    <scope>IDENTIFICATION</scope>
</reference>
<dbReference type="Gene3D" id="3.40.850.10">
    <property type="entry name" value="Kinesin motor domain"/>
    <property type="match status" value="1"/>
</dbReference>
<dbReference type="CDD" id="cd06747">
    <property type="entry name" value="PDZ_MYO18-like"/>
    <property type="match status" value="1"/>
</dbReference>
<dbReference type="SMART" id="SM00242">
    <property type="entry name" value="MYSc"/>
    <property type="match status" value="1"/>
</dbReference>
<dbReference type="Proteomes" id="UP000694388">
    <property type="component" value="Unplaced"/>
</dbReference>
<dbReference type="Gene3D" id="6.20.240.20">
    <property type="match status" value="1"/>
</dbReference>
<dbReference type="Pfam" id="PF00063">
    <property type="entry name" value="Myosin_head"/>
    <property type="match status" value="2"/>
</dbReference>
<evidence type="ECO:0000256" key="2">
    <source>
        <dbReference type="ARBA" id="ARBA00022840"/>
    </source>
</evidence>
<keyword evidence="1 6" id="KW-0547">Nucleotide-binding</keyword>
<protein>
    <submittedName>
        <fullName evidence="10">Uncharacterized protein</fullName>
    </submittedName>
</protein>
<feature type="compositionally biased region" description="Polar residues" evidence="7">
    <location>
        <begin position="62"/>
        <end position="80"/>
    </location>
</feature>
<dbReference type="PANTHER" id="PTHR13140">
    <property type="entry name" value="MYOSIN"/>
    <property type="match status" value="1"/>
</dbReference>
<sequence length="1298" mass="142361">MFNSFRKEKKEKSGGDKKKDRGTPMTSAELKSLEEVGIKRGIFNLTRSSRRGDNKRDVRSVDNPTSAQAPSKQDLASNWGSLVLEGGSRGARVSGTMEERVVARGSVLQRASAFGSVAQKTPPPLMPAYKRFSFSRKSRDETNSAGLAEIDGNFESVSQTPQALQSQASIAPKPPVPKAAQSSQLPSHHHLSYVRPPGVPPDPPESRERSFPSVDLRLPSLVPPPPLLPPRQLALRRRDTGDFGFTLRRATVMERMPNGQERRRVVHFAEPGSKEPGIGGDNSKTSLAPLLLPGDRLVEINGRVTEGLSRDQIVEMIRQSGDAVSLKVQPGPEMAELSLRWLREREGRVQDTHTGKAKFSPGLIMEALSTRATFSGWASVCALTNCWTAKSEEQVTSEQAWYGAEKVWLAHRDGFSLAVQLGGETGELEGKVKIKLEHNGALLVVDEEDLEKANPPKQDHEEDLAALLYATQSAALHTLRQRYACNLVHTYVGPTLISINPLNPLPIYSEKVMHMLRGCNREDMPPHVFAVAQSAYRAMLRDQQDQSILFLGASGGGKTTNLQHAALYLLTVAGSVGKALNGERLQAVFTVLEAFGQAGACVNASASRVTTILSLDFEPAGQVASASVQTMLLERVRAVRRPEGESSFLVFYQLLAGAESSLRNELHLNNLAKINAFGLHLPSKPDDCQRLTLQFARLVAAMCFLGISTEEQHVVWQVLAALYHLGAAGACSAGGRATFAAQECAQRAAFLLGCSLDELVDAAFRPQTRASSVSPRSASPRFDDLSDDGKVSARECLEAFGTALYGELFRVIISLINRALKCSQHSRNSIMLVDAPGWQDPREISVSVPARCATFEELCHNYCQERLLGLFCERMLGAPLDRYKQEGVELTLDELDPSPPFSIAALDLPPQQTLKRGLATGRSNEVKGLLWLMEEESLVAGGNEDVLLERFFSLFGQCDDRKGLSPLRRSEHAQHFVIRHAWGSRRIEYDAHGWLARSRLLPSSLTALPLLQDSQKKMIGKLFAGRSGAAAMSGSVAGLEGSSQLALRRATSMRKTFATGVAAVKKRSLCIQVKLQVDALFDTIRRSRMLFVHCFAPKADAAVSVGPGRVMGADGSPEHSGPAGDGAMMQLDIPQLRKQLRGSRLLDALRLHRQGYPEQILFSEFCRRYDVLLPGGKQQVAGQTASDYKKAVQEMLEHLDLEKSSYHLGTSQVFLRAGLVSRLDAQREASTDRGITRLQAACRGYLARQRFKKRKVTANFLDLLLVFRISLNKLAENILHGNVDNMECSCFIVKNKTH</sequence>
<feature type="domain" description="Myosin motor" evidence="9">
    <location>
        <begin position="459"/>
        <end position="1228"/>
    </location>
</feature>
<reference evidence="10" key="2">
    <citation type="submission" date="2025-09" db="UniProtKB">
        <authorList>
            <consortium name="Ensembl"/>
        </authorList>
    </citation>
    <scope>IDENTIFICATION</scope>
</reference>
<comment type="caution">
    <text evidence="6">Lacks conserved residue(s) required for the propagation of feature annotation.</text>
</comment>
<keyword evidence="5 6" id="KW-0009">Actin-binding</keyword>
<dbReference type="GO" id="GO:0005524">
    <property type="term" value="F:ATP binding"/>
    <property type="evidence" value="ECO:0007669"/>
    <property type="project" value="UniProtKB-UniRule"/>
</dbReference>
<dbReference type="Pfam" id="PF00595">
    <property type="entry name" value="PDZ"/>
    <property type="match status" value="1"/>
</dbReference>
<dbReference type="InterPro" id="IPR036064">
    <property type="entry name" value="MYSc_Myo18"/>
</dbReference>
<evidence type="ECO:0000256" key="1">
    <source>
        <dbReference type="ARBA" id="ARBA00022741"/>
    </source>
</evidence>
<dbReference type="SMART" id="SM00228">
    <property type="entry name" value="PDZ"/>
    <property type="match status" value="1"/>
</dbReference>
<evidence type="ECO:0000313" key="10">
    <source>
        <dbReference type="Ensembl" id="ENSEBUP00000023988.1"/>
    </source>
</evidence>
<name>A0A8C4R3W0_EPTBU</name>
<dbReference type="FunFam" id="2.30.42.10:FF:000059">
    <property type="entry name" value="unconventional myosin-XVIIIa isoform X1"/>
    <property type="match status" value="1"/>
</dbReference>
<dbReference type="PRINTS" id="PR00193">
    <property type="entry name" value="MYOSINHEAVY"/>
</dbReference>
<keyword evidence="11" id="KW-1185">Reference proteome</keyword>
<evidence type="ECO:0000256" key="6">
    <source>
        <dbReference type="PROSITE-ProRule" id="PRU00782"/>
    </source>
</evidence>
<dbReference type="Gene3D" id="2.30.42.10">
    <property type="match status" value="1"/>
</dbReference>
<dbReference type="GO" id="GO:0016459">
    <property type="term" value="C:myosin complex"/>
    <property type="evidence" value="ECO:0007669"/>
    <property type="project" value="UniProtKB-KW"/>
</dbReference>
<dbReference type="GO" id="GO:0000146">
    <property type="term" value="F:microfilament motor activity"/>
    <property type="evidence" value="ECO:0007669"/>
    <property type="project" value="TreeGrafter"/>
</dbReference>
<dbReference type="GO" id="GO:0005737">
    <property type="term" value="C:cytoplasm"/>
    <property type="evidence" value="ECO:0007669"/>
    <property type="project" value="TreeGrafter"/>
</dbReference>
<dbReference type="SMART" id="SM00015">
    <property type="entry name" value="IQ"/>
    <property type="match status" value="1"/>
</dbReference>
<feature type="compositionally biased region" description="Polar residues" evidence="7">
    <location>
        <begin position="158"/>
        <end position="169"/>
    </location>
</feature>
<dbReference type="InterPro" id="IPR057772">
    <property type="entry name" value="SH3_Myo18a"/>
</dbReference>
<feature type="region of interest" description="Disordered" evidence="7">
    <location>
        <begin position="158"/>
        <end position="232"/>
    </location>
</feature>
<keyword evidence="2 6" id="KW-0067">ATP-binding</keyword>
<feature type="binding site" evidence="6">
    <location>
        <begin position="552"/>
        <end position="559"/>
    </location>
    <ligand>
        <name>ATP</name>
        <dbReference type="ChEBI" id="CHEBI:30616"/>
    </ligand>
</feature>
<evidence type="ECO:0000256" key="3">
    <source>
        <dbReference type="ARBA" id="ARBA00023123"/>
    </source>
</evidence>
<dbReference type="InterPro" id="IPR027417">
    <property type="entry name" value="P-loop_NTPase"/>
</dbReference>
<evidence type="ECO:0000259" key="9">
    <source>
        <dbReference type="PROSITE" id="PS51456"/>
    </source>
</evidence>
<feature type="domain" description="PDZ" evidence="8">
    <location>
        <begin position="232"/>
        <end position="332"/>
    </location>
</feature>
<dbReference type="Gene3D" id="4.10.270.10">
    <property type="entry name" value="Myosin, subunit A"/>
    <property type="match status" value="1"/>
</dbReference>
<dbReference type="Ensembl" id="ENSEBUT00000024564.1">
    <property type="protein sequence ID" value="ENSEBUP00000023988.1"/>
    <property type="gene ID" value="ENSEBUG00000014780.1"/>
</dbReference>
<dbReference type="CDD" id="cd01386">
    <property type="entry name" value="MYSc_Myo18"/>
    <property type="match status" value="1"/>
</dbReference>
<dbReference type="PANTHER" id="PTHR13140:SF706">
    <property type="entry name" value="DILUTE CLASS UNCONVENTIONAL MYOSIN, ISOFORM C"/>
    <property type="match status" value="1"/>
</dbReference>
<dbReference type="InterPro" id="IPR036034">
    <property type="entry name" value="PDZ_sf"/>
</dbReference>
<dbReference type="InterPro" id="IPR001609">
    <property type="entry name" value="Myosin_head_motor_dom-like"/>
</dbReference>
<dbReference type="InterPro" id="IPR036961">
    <property type="entry name" value="Kinesin_motor_dom_sf"/>
</dbReference>
<dbReference type="GO" id="GO:0016020">
    <property type="term" value="C:membrane"/>
    <property type="evidence" value="ECO:0007669"/>
    <property type="project" value="TreeGrafter"/>
</dbReference>
<evidence type="ECO:0000256" key="4">
    <source>
        <dbReference type="ARBA" id="ARBA00023175"/>
    </source>
</evidence>
<feature type="compositionally biased region" description="Basic and acidic residues" evidence="7">
    <location>
        <begin position="1"/>
        <end position="22"/>
    </location>
</feature>
<dbReference type="InterPro" id="IPR001478">
    <property type="entry name" value="PDZ"/>
</dbReference>
<feature type="region of interest" description="Disordered" evidence="7">
    <location>
        <begin position="1"/>
        <end position="81"/>
    </location>
</feature>
<dbReference type="PROSITE" id="PS50096">
    <property type="entry name" value="IQ"/>
    <property type="match status" value="1"/>
</dbReference>
<dbReference type="GO" id="GO:0007015">
    <property type="term" value="P:actin filament organization"/>
    <property type="evidence" value="ECO:0007669"/>
    <property type="project" value="TreeGrafter"/>
</dbReference>
<dbReference type="GO" id="GO:0051015">
    <property type="term" value="F:actin filament binding"/>
    <property type="evidence" value="ECO:0007669"/>
    <property type="project" value="TreeGrafter"/>
</dbReference>
<proteinExistence type="inferred from homology"/>
<dbReference type="GeneTree" id="ENSGT00940000155768"/>